<organism evidence="4 5">
    <name type="scientific">Larkinella rosea</name>
    <dbReference type="NCBI Taxonomy" id="2025312"/>
    <lineage>
        <taxon>Bacteria</taxon>
        <taxon>Pseudomonadati</taxon>
        <taxon>Bacteroidota</taxon>
        <taxon>Cytophagia</taxon>
        <taxon>Cytophagales</taxon>
        <taxon>Spirosomataceae</taxon>
        <taxon>Larkinella</taxon>
    </lineage>
</organism>
<keyword evidence="5" id="KW-1185">Reference proteome</keyword>
<evidence type="ECO:0000259" key="3">
    <source>
        <dbReference type="Pfam" id="PF13472"/>
    </source>
</evidence>
<dbReference type="AlphaFoldDB" id="A0A3P1BM84"/>
<sequence>MIVLRIFVVILIWIPFSASFVQAQTDKTFFNGTNLAGWSATDMKYWSVKNGAIVGRAVQPVEKNRFLWSSVKVADFYLSIDVKLEPDDRNAGIQFRSQKADASGQALGYQADMGKDVWGRLYHEHGRQKLDWSDRGEKAVKRGQWNHYEILAVGDRIWTAINGKLAVAVKDPGGDASGYIALQIHSGDPQTVTYKINRLVHNPKVELAGLTESQLDKELKLPQDKRQSSTSLLFKPEDVVVFTGGTNIATMRKDGILETLIMAAHPTTKLHVWNLGWDGDTAFEQFRDVGFGKWGRNLDSLGANVVFAQFGQMESLEGTNEIPRFIAAYQTLLDGIRKTGRSIVLLSPIPFEPDRSYLTPEGKSDNLLKTAPVEAYADAIKKLAESEGYGFVDLFHPVRSSASFGSLTTNGLHLNPDGQRLVAELILKGLNLPGAFSGNLTPLREEILTKNVLWFNYWRPSNWAFLNGDRITQPFSHDWKDKTRRIFPEEMKAFEPLIREAEQRIESEQRKLVPVR</sequence>
<dbReference type="OrthoDB" id="906951at2"/>
<evidence type="ECO:0000259" key="2">
    <source>
        <dbReference type="Pfam" id="PF06439"/>
    </source>
</evidence>
<dbReference type="Gene3D" id="3.40.50.1110">
    <property type="entry name" value="SGNH hydrolase"/>
    <property type="match status" value="1"/>
</dbReference>
<dbReference type="GO" id="GO:0016788">
    <property type="term" value="F:hydrolase activity, acting on ester bonds"/>
    <property type="evidence" value="ECO:0007669"/>
    <property type="project" value="UniProtKB-ARBA"/>
</dbReference>
<gene>
    <name evidence="4" type="ORF">EHT25_16835</name>
</gene>
<comment type="caution">
    <text evidence="4">The sequence shown here is derived from an EMBL/GenBank/DDBJ whole genome shotgun (WGS) entry which is preliminary data.</text>
</comment>
<reference evidence="4 5" key="1">
    <citation type="submission" date="2018-11" db="EMBL/GenBank/DDBJ databases">
        <authorList>
            <person name="Zhou Z."/>
            <person name="Wang G."/>
        </authorList>
    </citation>
    <scope>NUCLEOTIDE SEQUENCE [LARGE SCALE GENOMIC DNA]</scope>
    <source>
        <strain evidence="4 5">KCTC52004</strain>
    </source>
</reference>
<dbReference type="Gene3D" id="2.60.120.560">
    <property type="entry name" value="Exo-inulinase, domain 1"/>
    <property type="match status" value="1"/>
</dbReference>
<dbReference type="Proteomes" id="UP000271925">
    <property type="component" value="Unassembled WGS sequence"/>
</dbReference>
<dbReference type="PANTHER" id="PTHR14209:SF19">
    <property type="entry name" value="ISOAMYL ACETATE-HYDROLYZING ESTERASE 1 HOMOLOG"/>
    <property type="match status" value="1"/>
</dbReference>
<feature type="signal peptide" evidence="1">
    <location>
        <begin position="1"/>
        <end position="23"/>
    </location>
</feature>
<dbReference type="Pfam" id="PF06439">
    <property type="entry name" value="3keto-disac_hyd"/>
    <property type="match status" value="1"/>
</dbReference>
<dbReference type="EMBL" id="RQJO01000009">
    <property type="protein sequence ID" value="RRB02149.1"/>
    <property type="molecule type" value="Genomic_DNA"/>
</dbReference>
<evidence type="ECO:0000256" key="1">
    <source>
        <dbReference type="SAM" id="SignalP"/>
    </source>
</evidence>
<dbReference type="Pfam" id="PF13472">
    <property type="entry name" value="Lipase_GDSL_2"/>
    <property type="match status" value="1"/>
</dbReference>
<proteinExistence type="predicted"/>
<dbReference type="InterPro" id="IPR045136">
    <property type="entry name" value="Iah1-like"/>
</dbReference>
<accession>A0A3P1BM84</accession>
<name>A0A3P1BM84_9BACT</name>
<keyword evidence="1" id="KW-0732">Signal</keyword>
<feature type="chain" id="PRO_5018196627" evidence="1">
    <location>
        <begin position="24"/>
        <end position="516"/>
    </location>
</feature>
<dbReference type="PANTHER" id="PTHR14209">
    <property type="entry name" value="ISOAMYL ACETATE-HYDROLYZING ESTERASE 1"/>
    <property type="match status" value="1"/>
</dbReference>
<dbReference type="InterPro" id="IPR013830">
    <property type="entry name" value="SGNH_hydro"/>
</dbReference>
<evidence type="ECO:0000313" key="4">
    <source>
        <dbReference type="EMBL" id="RRB02149.1"/>
    </source>
</evidence>
<feature type="domain" description="SGNH hydrolase-type esterase" evidence="3">
    <location>
        <begin position="270"/>
        <end position="421"/>
    </location>
</feature>
<dbReference type="CDD" id="cd01834">
    <property type="entry name" value="SGNH_hydrolase_like_2"/>
    <property type="match status" value="1"/>
</dbReference>
<protein>
    <submittedName>
        <fullName evidence="4">DUF1080 domain-containing protein</fullName>
    </submittedName>
</protein>
<feature type="domain" description="3-keto-alpha-glucoside-1,2-lyase/3-keto-2-hydroxy-glucal hydratase" evidence="2">
    <location>
        <begin position="27"/>
        <end position="195"/>
    </location>
</feature>
<dbReference type="InterPro" id="IPR010496">
    <property type="entry name" value="AL/BT2_dom"/>
</dbReference>
<dbReference type="SUPFAM" id="SSF52266">
    <property type="entry name" value="SGNH hydrolase"/>
    <property type="match status" value="1"/>
</dbReference>
<dbReference type="InterPro" id="IPR036514">
    <property type="entry name" value="SGNH_hydro_sf"/>
</dbReference>
<evidence type="ECO:0000313" key="5">
    <source>
        <dbReference type="Proteomes" id="UP000271925"/>
    </source>
</evidence>